<proteinExistence type="predicted"/>
<dbReference type="Proteomes" id="UP000320042">
    <property type="component" value="Unassembled WGS sequence"/>
</dbReference>
<keyword evidence="1" id="KW-0812">Transmembrane</keyword>
<dbReference type="AlphaFoldDB" id="A0A563UK45"/>
<keyword evidence="2" id="KW-0732">Signal</keyword>
<dbReference type="Pfam" id="PF20077">
    <property type="entry name" value="CcmD_alt"/>
    <property type="match status" value="1"/>
</dbReference>
<keyword evidence="1" id="KW-0472">Membrane</keyword>
<name>A0A563UK45_9SPHI</name>
<reference evidence="3 4" key="1">
    <citation type="submission" date="2019-07" db="EMBL/GenBank/DDBJ databases">
        <authorList>
            <person name="Kim J."/>
        </authorList>
    </citation>
    <scope>NUCLEOTIDE SEQUENCE [LARGE SCALE GENOMIC DNA]</scope>
    <source>
        <strain evidence="4">dk17</strain>
    </source>
</reference>
<feature type="chain" id="PRO_5021966106" evidence="2">
    <location>
        <begin position="20"/>
        <end position="69"/>
    </location>
</feature>
<dbReference type="OrthoDB" id="886941at2"/>
<gene>
    <name evidence="3" type="ORF">FPZ43_03745</name>
</gene>
<evidence type="ECO:0000313" key="3">
    <source>
        <dbReference type="EMBL" id="TWR31760.1"/>
    </source>
</evidence>
<keyword evidence="1" id="KW-1133">Transmembrane helix</keyword>
<evidence type="ECO:0000256" key="1">
    <source>
        <dbReference type="SAM" id="Phobius"/>
    </source>
</evidence>
<evidence type="ECO:0000256" key="2">
    <source>
        <dbReference type="SAM" id="SignalP"/>
    </source>
</evidence>
<accession>A0A563UK45</accession>
<sequence length="69" mass="7705">MKKIFFLAAMLLCFITVNAQDTGNVEMADVLRSSGKIYVVITTIAIVFIGLAVALFAIDRRLRKLEKEN</sequence>
<feature type="signal peptide" evidence="2">
    <location>
        <begin position="1"/>
        <end position="19"/>
    </location>
</feature>
<keyword evidence="4" id="KW-1185">Reference proteome</keyword>
<organism evidence="3 4">
    <name type="scientific">Mucilaginibacter pallidiroseus</name>
    <dbReference type="NCBI Taxonomy" id="2599295"/>
    <lineage>
        <taxon>Bacteria</taxon>
        <taxon>Pseudomonadati</taxon>
        <taxon>Bacteroidota</taxon>
        <taxon>Sphingobacteriia</taxon>
        <taxon>Sphingobacteriales</taxon>
        <taxon>Sphingobacteriaceae</taxon>
        <taxon>Mucilaginibacter</taxon>
    </lineage>
</organism>
<evidence type="ECO:0000313" key="4">
    <source>
        <dbReference type="Proteomes" id="UP000320042"/>
    </source>
</evidence>
<dbReference type="EMBL" id="VOEJ01000001">
    <property type="protein sequence ID" value="TWR31760.1"/>
    <property type="molecule type" value="Genomic_DNA"/>
</dbReference>
<comment type="caution">
    <text evidence="3">The sequence shown here is derived from an EMBL/GenBank/DDBJ whole genome shotgun (WGS) entry which is preliminary data.</text>
</comment>
<feature type="transmembrane region" description="Helical" evidence="1">
    <location>
        <begin position="35"/>
        <end position="58"/>
    </location>
</feature>
<protein>
    <submittedName>
        <fullName evidence="3">CcmD family protein</fullName>
    </submittedName>
</protein>